<accession>A0A7R8W9P2</accession>
<sequence>MERDYVFSLKMSLKFRHFLDIPYALIVLFSNFFLKFAIGDDMDSAEYSNSNSDSHSRETSFGDVPSFKESKEDTSDDCVPPSDDGIDGGKIFLGLLFGALLLFNLIYFGRRCLMNRDENLLPIHDIGDEYPQHCPPEVFD</sequence>
<reference evidence="3" key="1">
    <citation type="submission" date="2020-11" db="EMBL/GenBank/DDBJ databases">
        <authorList>
            <person name="Tran Van P."/>
        </authorList>
    </citation>
    <scope>NUCLEOTIDE SEQUENCE</scope>
</reference>
<dbReference type="EMBL" id="OB660517">
    <property type="protein sequence ID" value="CAD7225169.1"/>
    <property type="molecule type" value="Genomic_DNA"/>
</dbReference>
<organism evidence="3">
    <name type="scientific">Cyprideis torosa</name>
    <dbReference type="NCBI Taxonomy" id="163714"/>
    <lineage>
        <taxon>Eukaryota</taxon>
        <taxon>Metazoa</taxon>
        <taxon>Ecdysozoa</taxon>
        <taxon>Arthropoda</taxon>
        <taxon>Crustacea</taxon>
        <taxon>Oligostraca</taxon>
        <taxon>Ostracoda</taxon>
        <taxon>Podocopa</taxon>
        <taxon>Podocopida</taxon>
        <taxon>Cytherocopina</taxon>
        <taxon>Cytheroidea</taxon>
        <taxon>Cytherideidae</taxon>
        <taxon>Cyprideis</taxon>
    </lineage>
</organism>
<proteinExistence type="predicted"/>
<evidence type="ECO:0000313" key="3">
    <source>
        <dbReference type="EMBL" id="CAD7225169.1"/>
    </source>
</evidence>
<feature type="region of interest" description="Disordered" evidence="1">
    <location>
        <begin position="46"/>
        <end position="82"/>
    </location>
</feature>
<dbReference type="AlphaFoldDB" id="A0A7R8W9P2"/>
<keyword evidence="2" id="KW-0472">Membrane</keyword>
<feature type="transmembrane region" description="Helical" evidence="2">
    <location>
        <begin position="91"/>
        <end position="109"/>
    </location>
</feature>
<keyword evidence="2" id="KW-0812">Transmembrane</keyword>
<protein>
    <submittedName>
        <fullName evidence="3">Uncharacterized protein</fullName>
    </submittedName>
</protein>
<evidence type="ECO:0000256" key="1">
    <source>
        <dbReference type="SAM" id="MobiDB-lite"/>
    </source>
</evidence>
<gene>
    <name evidence="3" type="ORF">CTOB1V02_LOCUS3115</name>
</gene>
<feature type="compositionally biased region" description="Basic and acidic residues" evidence="1">
    <location>
        <begin position="54"/>
        <end position="73"/>
    </location>
</feature>
<name>A0A7R8W9P2_9CRUS</name>
<evidence type="ECO:0000256" key="2">
    <source>
        <dbReference type="SAM" id="Phobius"/>
    </source>
</evidence>
<keyword evidence="2" id="KW-1133">Transmembrane helix</keyword>
<feature type="transmembrane region" description="Helical" evidence="2">
    <location>
        <begin position="21"/>
        <end position="38"/>
    </location>
</feature>